<accession>A0ABR0BM09</accession>
<name>A0ABR0BM09_PURLI</name>
<evidence type="ECO:0000256" key="1">
    <source>
        <dbReference type="SAM" id="MobiDB-lite"/>
    </source>
</evidence>
<proteinExistence type="predicted"/>
<sequence length="456" mass="48827">MKPGTSSWCAGALPSALPSALPKASSGAACWCPPACHSPPVWLSASFPQSTARSLHWSCSRRRSGGLRGHGTWNLEPPAGSNSNWRERQLEAVSRCGGTGRHPPRNPPHQSTGIGCMTRPYGVPRALVNATYREPTCYQRGSHRRARDGRAAPDQQTLCWAKGFCQDFPARPPSTSVFRLPRRTCGAAARRRTGTVISIHGWPPTRTLAKSMPPWPSSGPAQWLHHPPDDRQLGAQRAFWPPPPVSLVPVHGPVRVEANSAPGASPFSRRLAACPPARLPTARLPSNGPRGTTNQLAALHHNVAQGPGPTDPNPCSRLTPTSLAFCRRGRASTREQAVVVFTRRTDSRLCRHAGAPPASPELVHFPFHGRDRQRQSARTGSSGEREWAAVKDSGGGQAKTAALKLAACQPAPPRGGRQTEFGTPPRPWTRSRCHGRARTSMDGGADGGRVGGSLPA</sequence>
<organism evidence="2 3">
    <name type="scientific">Purpureocillium lilacinum</name>
    <name type="common">Paecilomyces lilacinus</name>
    <dbReference type="NCBI Taxonomy" id="33203"/>
    <lineage>
        <taxon>Eukaryota</taxon>
        <taxon>Fungi</taxon>
        <taxon>Dikarya</taxon>
        <taxon>Ascomycota</taxon>
        <taxon>Pezizomycotina</taxon>
        <taxon>Sordariomycetes</taxon>
        <taxon>Hypocreomycetidae</taxon>
        <taxon>Hypocreales</taxon>
        <taxon>Ophiocordycipitaceae</taxon>
        <taxon>Purpureocillium</taxon>
    </lineage>
</organism>
<protein>
    <submittedName>
        <fullName evidence="2">Uncharacterized protein</fullName>
    </submittedName>
</protein>
<reference evidence="2 3" key="1">
    <citation type="journal article" date="2024" name="Microbiol. Resour. Announc.">
        <title>Genome annotations for the ascomycete fungi Trichoderma harzianum, Trichoderma aggressivum, and Purpureocillium lilacinum.</title>
        <authorList>
            <person name="Beijen E.P.W."/>
            <person name="Ohm R.A."/>
        </authorList>
    </citation>
    <scope>NUCLEOTIDE SEQUENCE [LARGE SCALE GENOMIC DNA]</scope>
    <source>
        <strain evidence="2 3">CBS 150709</strain>
    </source>
</reference>
<dbReference type="Proteomes" id="UP001287286">
    <property type="component" value="Unassembled WGS sequence"/>
</dbReference>
<gene>
    <name evidence="2" type="ORF">Purlil1_10553</name>
</gene>
<feature type="region of interest" description="Disordered" evidence="1">
    <location>
        <begin position="370"/>
        <end position="395"/>
    </location>
</feature>
<comment type="caution">
    <text evidence="2">The sequence shown here is derived from an EMBL/GenBank/DDBJ whole genome shotgun (WGS) entry which is preliminary data.</text>
</comment>
<feature type="region of interest" description="Disordered" evidence="1">
    <location>
        <begin position="409"/>
        <end position="456"/>
    </location>
</feature>
<dbReference type="EMBL" id="JAWRVI010000055">
    <property type="protein sequence ID" value="KAK4083920.1"/>
    <property type="molecule type" value="Genomic_DNA"/>
</dbReference>
<keyword evidence="3" id="KW-1185">Reference proteome</keyword>
<evidence type="ECO:0000313" key="2">
    <source>
        <dbReference type="EMBL" id="KAK4083920.1"/>
    </source>
</evidence>
<feature type="region of interest" description="Disordered" evidence="1">
    <location>
        <begin position="95"/>
        <end position="116"/>
    </location>
</feature>
<feature type="compositionally biased region" description="Gly residues" evidence="1">
    <location>
        <begin position="444"/>
        <end position="456"/>
    </location>
</feature>
<evidence type="ECO:0000313" key="3">
    <source>
        <dbReference type="Proteomes" id="UP001287286"/>
    </source>
</evidence>